<dbReference type="AlphaFoldDB" id="F8KS74"/>
<gene>
    <name evidence="1" type="ordered locus">HBZC1_06450</name>
</gene>
<accession>F8KS74</accession>
<protein>
    <submittedName>
        <fullName evidence="1">Uncharacterized protein</fullName>
    </submittedName>
</protein>
<name>F8KS74_HELBC</name>
<sequence>MWGTKEDINAITHDFAGIDEINKAAAKEAVKIMGFADTIQNSTRNVDGLVGQFKT</sequence>
<reference evidence="1 2" key="1">
    <citation type="journal article" date="2011" name="J. Bacteriol.">
        <title>Genome sequence of Helicobacter bizzozeronii strain CIII-1, an isolate from human gastric mucosa.</title>
        <authorList>
            <person name="Schott T."/>
            <person name="Rossi M."/>
            <person name="Hanninen M.L."/>
        </authorList>
    </citation>
    <scope>NUCLEOTIDE SEQUENCE [LARGE SCALE GENOMIC DNA]</scope>
    <source>
        <strain evidence="1 2">CIII-1</strain>
    </source>
</reference>
<dbReference type="EMBL" id="FR871757">
    <property type="protein sequence ID" value="CCB79631.1"/>
    <property type="molecule type" value="Genomic_DNA"/>
</dbReference>
<organism evidence="1 2">
    <name type="scientific">Helicobacter bizzozeronii (strain CIII-1)</name>
    <dbReference type="NCBI Taxonomy" id="1002804"/>
    <lineage>
        <taxon>Bacteria</taxon>
        <taxon>Pseudomonadati</taxon>
        <taxon>Campylobacterota</taxon>
        <taxon>Epsilonproteobacteria</taxon>
        <taxon>Campylobacterales</taxon>
        <taxon>Helicobacteraceae</taxon>
        <taxon>Helicobacter</taxon>
    </lineage>
</organism>
<evidence type="ECO:0000313" key="2">
    <source>
        <dbReference type="Proteomes" id="UP000008387"/>
    </source>
</evidence>
<evidence type="ECO:0000313" key="1">
    <source>
        <dbReference type="EMBL" id="CCB79631.1"/>
    </source>
</evidence>
<dbReference type="STRING" id="1002804.HBZC1_06450"/>
<dbReference type="KEGG" id="hbi:HBZC1_06450"/>
<dbReference type="HOGENOM" id="CLU_3026016_0_0_7"/>
<proteinExistence type="predicted"/>
<keyword evidence="2" id="KW-1185">Reference proteome</keyword>
<dbReference type="RefSeq" id="WP_013890100.1">
    <property type="nucleotide sequence ID" value="NC_015674.1"/>
</dbReference>
<dbReference type="Proteomes" id="UP000008387">
    <property type="component" value="Chromosome"/>
</dbReference>